<name>A0A8K0JY96_LADFU</name>
<gene>
    <name evidence="2" type="ORF">J437_LFUL005541</name>
</gene>
<organism evidence="2 3">
    <name type="scientific">Ladona fulva</name>
    <name type="common">Scarce chaser dragonfly</name>
    <name type="synonym">Libellula fulva</name>
    <dbReference type="NCBI Taxonomy" id="123851"/>
    <lineage>
        <taxon>Eukaryota</taxon>
        <taxon>Metazoa</taxon>
        <taxon>Ecdysozoa</taxon>
        <taxon>Arthropoda</taxon>
        <taxon>Hexapoda</taxon>
        <taxon>Insecta</taxon>
        <taxon>Pterygota</taxon>
        <taxon>Palaeoptera</taxon>
        <taxon>Odonata</taxon>
        <taxon>Epiprocta</taxon>
        <taxon>Anisoptera</taxon>
        <taxon>Libelluloidea</taxon>
        <taxon>Libellulidae</taxon>
        <taxon>Ladona</taxon>
    </lineage>
</organism>
<evidence type="ECO:0000256" key="1">
    <source>
        <dbReference type="SAM" id="MobiDB-lite"/>
    </source>
</evidence>
<dbReference type="AlphaFoldDB" id="A0A8K0JY96"/>
<sequence>MIWKLEMLLSNLRTPLIFSRSLKLFTPSVTVYQRNFSKKDEIEPTGTEPPIPAYEEKLDEPIETKRARNVHGARPTPVEFDSTVMKMLQEHVKNKNRESRIRQPDLY</sequence>
<reference evidence="2" key="2">
    <citation type="submission" date="2017-10" db="EMBL/GenBank/DDBJ databases">
        <title>Ladona fulva Genome sequencing and assembly.</title>
        <authorList>
            <person name="Murali S."/>
            <person name="Richards S."/>
            <person name="Bandaranaike D."/>
            <person name="Bellair M."/>
            <person name="Blankenburg K."/>
            <person name="Chao H."/>
            <person name="Dinh H."/>
            <person name="Doddapaneni H."/>
            <person name="Dugan-Rocha S."/>
            <person name="Elkadiri S."/>
            <person name="Gnanaolivu R."/>
            <person name="Hernandez B."/>
            <person name="Skinner E."/>
            <person name="Javaid M."/>
            <person name="Lee S."/>
            <person name="Li M."/>
            <person name="Ming W."/>
            <person name="Munidasa M."/>
            <person name="Muniz J."/>
            <person name="Nguyen L."/>
            <person name="Hughes D."/>
            <person name="Osuji N."/>
            <person name="Pu L.-L."/>
            <person name="Puazo M."/>
            <person name="Qu C."/>
            <person name="Quiroz J."/>
            <person name="Raj R."/>
            <person name="Weissenberger G."/>
            <person name="Xin Y."/>
            <person name="Zou X."/>
            <person name="Han Y."/>
            <person name="Worley K."/>
            <person name="Muzny D."/>
            <person name="Gibbs R."/>
        </authorList>
    </citation>
    <scope>NUCLEOTIDE SEQUENCE</scope>
    <source>
        <strain evidence="2">Sampled in the wild</strain>
    </source>
</reference>
<accession>A0A8K0JY96</accession>
<proteinExistence type="predicted"/>
<evidence type="ECO:0000313" key="3">
    <source>
        <dbReference type="Proteomes" id="UP000792457"/>
    </source>
</evidence>
<reference evidence="2" key="1">
    <citation type="submission" date="2013-04" db="EMBL/GenBank/DDBJ databases">
        <authorList>
            <person name="Qu J."/>
            <person name="Murali S.C."/>
            <person name="Bandaranaike D."/>
            <person name="Bellair M."/>
            <person name="Blankenburg K."/>
            <person name="Chao H."/>
            <person name="Dinh H."/>
            <person name="Doddapaneni H."/>
            <person name="Downs B."/>
            <person name="Dugan-Rocha S."/>
            <person name="Elkadiri S."/>
            <person name="Gnanaolivu R.D."/>
            <person name="Hernandez B."/>
            <person name="Javaid M."/>
            <person name="Jayaseelan J.C."/>
            <person name="Lee S."/>
            <person name="Li M."/>
            <person name="Ming W."/>
            <person name="Munidasa M."/>
            <person name="Muniz J."/>
            <person name="Nguyen L."/>
            <person name="Ongeri F."/>
            <person name="Osuji N."/>
            <person name="Pu L.-L."/>
            <person name="Puazo M."/>
            <person name="Qu C."/>
            <person name="Quiroz J."/>
            <person name="Raj R."/>
            <person name="Weissenberger G."/>
            <person name="Xin Y."/>
            <person name="Zou X."/>
            <person name="Han Y."/>
            <person name="Richards S."/>
            <person name="Worley K."/>
            <person name="Muzny D."/>
            <person name="Gibbs R."/>
        </authorList>
    </citation>
    <scope>NUCLEOTIDE SEQUENCE</scope>
    <source>
        <strain evidence="2">Sampled in the wild</strain>
    </source>
</reference>
<dbReference type="OrthoDB" id="284292at2759"/>
<dbReference type="Proteomes" id="UP000792457">
    <property type="component" value="Unassembled WGS sequence"/>
</dbReference>
<dbReference type="EMBL" id="KZ308186">
    <property type="protein sequence ID" value="KAG8224157.1"/>
    <property type="molecule type" value="Genomic_DNA"/>
</dbReference>
<comment type="caution">
    <text evidence="2">The sequence shown here is derived from an EMBL/GenBank/DDBJ whole genome shotgun (WGS) entry which is preliminary data.</text>
</comment>
<feature type="region of interest" description="Disordered" evidence="1">
    <location>
        <begin position="40"/>
        <end position="81"/>
    </location>
</feature>
<keyword evidence="3" id="KW-1185">Reference proteome</keyword>
<feature type="compositionally biased region" description="Basic and acidic residues" evidence="1">
    <location>
        <begin position="54"/>
        <end position="66"/>
    </location>
</feature>
<evidence type="ECO:0000313" key="2">
    <source>
        <dbReference type="EMBL" id="KAG8224157.1"/>
    </source>
</evidence>
<protein>
    <submittedName>
        <fullName evidence="2">Uncharacterized protein</fullName>
    </submittedName>
</protein>